<evidence type="ECO:0000313" key="3">
    <source>
        <dbReference type="EMBL" id="NLS08996.1"/>
    </source>
</evidence>
<feature type="chain" id="PRO_5031458338" description="DUF4333 domain-containing protein" evidence="2">
    <location>
        <begin position="21"/>
        <end position="134"/>
    </location>
</feature>
<keyword evidence="2" id="KW-0732">Signal</keyword>
<sequence length="134" mass="14131">MKKTFLAAAALAILTLTACGSEDLSQSELEEALGRDAPAGMDFDLSCDSGIDLEDGSSTECTVEYEGETEHSTVTYDEENHRFDFSAGGRLYLDDIGIDREGEGAGGSTGGPFGNTGNNDDDESEEDQSNGVGW</sequence>
<name>A0A7X8YD45_9MICC</name>
<keyword evidence="4" id="KW-1185">Reference proteome</keyword>
<feature type="region of interest" description="Disordered" evidence="1">
    <location>
        <begin position="98"/>
        <end position="134"/>
    </location>
</feature>
<proteinExistence type="predicted"/>
<feature type="compositionally biased region" description="Acidic residues" evidence="1">
    <location>
        <begin position="58"/>
        <end position="67"/>
    </location>
</feature>
<dbReference type="PROSITE" id="PS51257">
    <property type="entry name" value="PROKAR_LIPOPROTEIN"/>
    <property type="match status" value="1"/>
</dbReference>
<comment type="caution">
    <text evidence="3">The sequence shown here is derived from an EMBL/GenBank/DDBJ whole genome shotgun (WGS) entry which is preliminary data.</text>
</comment>
<reference evidence="3 4" key="1">
    <citation type="submission" date="2020-04" db="EMBL/GenBank/DDBJ databases">
        <title>Nesterenkonia sp. nov., isolated from marine sediment.</title>
        <authorList>
            <person name="Zhang G."/>
        </authorList>
    </citation>
    <scope>NUCLEOTIDE SEQUENCE [LARGE SCALE GENOMIC DNA]</scope>
    <source>
        <strain evidence="3 4">MY13</strain>
    </source>
</reference>
<feature type="compositionally biased region" description="Acidic residues" evidence="1">
    <location>
        <begin position="119"/>
        <end position="128"/>
    </location>
</feature>
<evidence type="ECO:0000256" key="2">
    <source>
        <dbReference type="SAM" id="SignalP"/>
    </source>
</evidence>
<protein>
    <recommendedName>
        <fullName evidence="5">DUF4333 domain-containing protein</fullName>
    </recommendedName>
</protein>
<gene>
    <name evidence="3" type="ORF">HGQ17_03065</name>
</gene>
<dbReference type="Proteomes" id="UP000523139">
    <property type="component" value="Unassembled WGS sequence"/>
</dbReference>
<evidence type="ECO:0000313" key="4">
    <source>
        <dbReference type="Proteomes" id="UP000523139"/>
    </source>
</evidence>
<evidence type="ECO:0000256" key="1">
    <source>
        <dbReference type="SAM" id="MobiDB-lite"/>
    </source>
</evidence>
<dbReference type="RefSeq" id="WP_168886504.1">
    <property type="nucleotide sequence ID" value="NZ_JABAHY010000002.1"/>
</dbReference>
<dbReference type="AlphaFoldDB" id="A0A7X8YD45"/>
<feature type="signal peptide" evidence="2">
    <location>
        <begin position="1"/>
        <end position="20"/>
    </location>
</feature>
<dbReference type="EMBL" id="JABAHY010000002">
    <property type="protein sequence ID" value="NLS08996.1"/>
    <property type="molecule type" value="Genomic_DNA"/>
</dbReference>
<organism evidence="3 4">
    <name type="scientific">Nesterenkonia sedimenti</name>
    <dbReference type="NCBI Taxonomy" id="1463632"/>
    <lineage>
        <taxon>Bacteria</taxon>
        <taxon>Bacillati</taxon>
        <taxon>Actinomycetota</taxon>
        <taxon>Actinomycetes</taxon>
        <taxon>Micrococcales</taxon>
        <taxon>Micrococcaceae</taxon>
        <taxon>Nesterenkonia</taxon>
    </lineage>
</organism>
<accession>A0A7X8YD45</accession>
<feature type="region of interest" description="Disordered" evidence="1">
    <location>
        <begin position="58"/>
        <end position="77"/>
    </location>
</feature>
<feature type="compositionally biased region" description="Gly residues" evidence="1">
    <location>
        <begin position="104"/>
        <end position="114"/>
    </location>
</feature>
<evidence type="ECO:0008006" key="5">
    <source>
        <dbReference type="Google" id="ProtNLM"/>
    </source>
</evidence>